<name>A0A7G9RZ00_9FIRM</name>
<dbReference type="AlphaFoldDB" id="A0A7G9RZ00"/>
<dbReference type="FunFam" id="1.20.81.30:FF:000001">
    <property type="entry name" value="Type II secretion system protein F"/>
    <property type="match status" value="1"/>
</dbReference>
<keyword evidence="3" id="KW-1003">Cell membrane</keyword>
<dbReference type="Pfam" id="PF00482">
    <property type="entry name" value="T2SSF"/>
    <property type="match status" value="2"/>
</dbReference>
<feature type="transmembrane region" description="Helical" evidence="8">
    <location>
        <begin position="213"/>
        <end position="234"/>
    </location>
</feature>
<proteinExistence type="inferred from homology"/>
<evidence type="ECO:0000256" key="5">
    <source>
        <dbReference type="ARBA" id="ARBA00022692"/>
    </source>
</evidence>
<feature type="domain" description="Type II secretion system protein GspF" evidence="9">
    <location>
        <begin position="266"/>
        <end position="387"/>
    </location>
</feature>
<dbReference type="InterPro" id="IPR018076">
    <property type="entry name" value="T2SS_GspF_dom"/>
</dbReference>
<keyword evidence="5 8" id="KW-0812">Transmembrane</keyword>
<evidence type="ECO:0000256" key="4">
    <source>
        <dbReference type="ARBA" id="ARBA00022519"/>
    </source>
</evidence>
<dbReference type="KEGG" id="eio:H9L01_00120"/>
<organism evidence="10 11">
    <name type="scientific">Erysipelothrix inopinata</name>
    <dbReference type="NCBI Taxonomy" id="225084"/>
    <lineage>
        <taxon>Bacteria</taxon>
        <taxon>Bacillati</taxon>
        <taxon>Bacillota</taxon>
        <taxon>Erysipelotrichia</taxon>
        <taxon>Erysipelotrichales</taxon>
        <taxon>Erysipelotrichaceae</taxon>
        <taxon>Erysipelothrix</taxon>
    </lineage>
</organism>
<evidence type="ECO:0000256" key="1">
    <source>
        <dbReference type="ARBA" id="ARBA00004429"/>
    </source>
</evidence>
<keyword evidence="11" id="KW-1185">Reference proteome</keyword>
<gene>
    <name evidence="10" type="ORF">H9L01_00120</name>
</gene>
<evidence type="ECO:0000313" key="10">
    <source>
        <dbReference type="EMBL" id="QNN60825.1"/>
    </source>
</evidence>
<comment type="subcellular location">
    <subcellularLocation>
        <location evidence="1">Cell inner membrane</location>
        <topology evidence="1">Multi-pass membrane protein</topology>
    </subcellularLocation>
</comment>
<evidence type="ECO:0000256" key="3">
    <source>
        <dbReference type="ARBA" id="ARBA00022475"/>
    </source>
</evidence>
<evidence type="ECO:0000256" key="6">
    <source>
        <dbReference type="ARBA" id="ARBA00022989"/>
    </source>
</evidence>
<feature type="transmembrane region" description="Helical" evidence="8">
    <location>
        <begin position="368"/>
        <end position="389"/>
    </location>
</feature>
<protein>
    <submittedName>
        <fullName evidence="10">Type II secretion system F family protein</fullName>
    </submittedName>
</protein>
<keyword evidence="4" id="KW-0997">Cell inner membrane</keyword>
<keyword evidence="7 8" id="KW-0472">Membrane</keyword>
<sequence length="396" mass="43945">MTYRVQMIDQAGKKTKTVMQVKNEHEIVDLVKAQGCYLLDYEVFEGKQTTKKVKKLKMKSANIFCYQLSTMLSSGINLLDSLHLVQSKAKNDKERAIYRNLYEEVQKGNSLSVAMSAQGGVFDDFLISMVKSGEMGGDLDASLRTMSEHYDKSQKINAKIKTASMYPTVLLGVAVTVVLALVLFVLPTITANFEPDDMPGSTRFLMGISDFILTKWYLVIGILLIFIVVGKVLYDTPRIKIRAHKRLLHLPVVGPLLQTIYSSRCARSFSSLYNHGVSTLDMIELTSEVVGNAYLSEELLKIKQNVTNGSSISESIANVKEFESMFGSMLKVGEETGSLGDILGKTAQYLDDEADAAITRLIGLIEPIMIVVMGIIVAFIVISIIQPIFKMYDTVQ</sequence>
<accession>A0A7G9RZ00</accession>
<dbReference type="RefSeq" id="WP_187533946.1">
    <property type="nucleotide sequence ID" value="NZ_CBCSHU010000008.1"/>
</dbReference>
<dbReference type="PRINTS" id="PR00812">
    <property type="entry name" value="BCTERIALGSPF"/>
</dbReference>
<dbReference type="InterPro" id="IPR003004">
    <property type="entry name" value="GspF/PilC"/>
</dbReference>
<reference evidence="10 11" key="1">
    <citation type="submission" date="2020-08" db="EMBL/GenBank/DDBJ databases">
        <title>Genome sequence of Erysipelothrix inopinata DSM 15511T.</title>
        <authorList>
            <person name="Hyun D.-W."/>
            <person name="Bae J.-W."/>
        </authorList>
    </citation>
    <scope>NUCLEOTIDE SEQUENCE [LARGE SCALE GENOMIC DNA]</scope>
    <source>
        <strain evidence="10 11">DSM 15511</strain>
    </source>
</reference>
<dbReference type="InterPro" id="IPR042094">
    <property type="entry name" value="T2SS_GspF_sf"/>
</dbReference>
<evidence type="ECO:0000256" key="2">
    <source>
        <dbReference type="ARBA" id="ARBA00005745"/>
    </source>
</evidence>
<dbReference type="PANTHER" id="PTHR30012:SF0">
    <property type="entry name" value="TYPE II SECRETION SYSTEM PROTEIN F-RELATED"/>
    <property type="match status" value="1"/>
</dbReference>
<dbReference type="Gene3D" id="1.20.81.30">
    <property type="entry name" value="Type II secretion system (T2SS), domain F"/>
    <property type="match status" value="2"/>
</dbReference>
<dbReference type="PANTHER" id="PTHR30012">
    <property type="entry name" value="GENERAL SECRETION PATHWAY PROTEIN"/>
    <property type="match status" value="1"/>
</dbReference>
<dbReference type="GO" id="GO:0005886">
    <property type="term" value="C:plasma membrane"/>
    <property type="evidence" value="ECO:0007669"/>
    <property type="project" value="UniProtKB-SubCell"/>
</dbReference>
<comment type="similarity">
    <text evidence="2">Belongs to the GSP F family.</text>
</comment>
<keyword evidence="6 8" id="KW-1133">Transmembrane helix</keyword>
<evidence type="ECO:0000259" key="9">
    <source>
        <dbReference type="Pfam" id="PF00482"/>
    </source>
</evidence>
<feature type="domain" description="Type II secretion system protein GspF" evidence="9">
    <location>
        <begin position="64"/>
        <end position="187"/>
    </location>
</feature>
<evidence type="ECO:0000256" key="8">
    <source>
        <dbReference type="SAM" id="Phobius"/>
    </source>
</evidence>
<feature type="transmembrane region" description="Helical" evidence="8">
    <location>
        <begin position="169"/>
        <end position="193"/>
    </location>
</feature>
<evidence type="ECO:0000313" key="11">
    <source>
        <dbReference type="Proteomes" id="UP000515928"/>
    </source>
</evidence>
<dbReference type="Proteomes" id="UP000515928">
    <property type="component" value="Chromosome"/>
</dbReference>
<evidence type="ECO:0000256" key="7">
    <source>
        <dbReference type="ARBA" id="ARBA00023136"/>
    </source>
</evidence>
<dbReference type="EMBL" id="CP060715">
    <property type="protein sequence ID" value="QNN60825.1"/>
    <property type="molecule type" value="Genomic_DNA"/>
</dbReference>